<feature type="transmembrane region" description="Helical" evidence="2">
    <location>
        <begin position="736"/>
        <end position="755"/>
    </location>
</feature>
<dbReference type="Proteomes" id="UP000822688">
    <property type="component" value="Chromosome V"/>
</dbReference>
<dbReference type="InterPro" id="IPR029052">
    <property type="entry name" value="Metallo-depent_PP-like"/>
</dbReference>
<feature type="transmembrane region" description="Helical" evidence="2">
    <location>
        <begin position="681"/>
        <end position="699"/>
    </location>
</feature>
<feature type="compositionally biased region" description="Polar residues" evidence="1">
    <location>
        <begin position="1069"/>
        <end position="1081"/>
    </location>
</feature>
<feature type="region of interest" description="Disordered" evidence="1">
    <location>
        <begin position="1045"/>
        <end position="1081"/>
    </location>
</feature>
<feature type="domain" description="Calcineurin-like phosphoesterase" evidence="3">
    <location>
        <begin position="386"/>
        <end position="581"/>
    </location>
</feature>
<dbReference type="PANTHER" id="PTHR34211">
    <property type="entry name" value="CALCINEURIN-LIKE METALLO-PHOSPHOESTERASE SUPERFAMILY PROTEIN"/>
    <property type="match status" value="1"/>
</dbReference>
<organism evidence="4 5">
    <name type="scientific">Ceratodon purpureus</name>
    <name type="common">Fire moss</name>
    <name type="synonym">Dicranum purpureum</name>
    <dbReference type="NCBI Taxonomy" id="3225"/>
    <lineage>
        <taxon>Eukaryota</taxon>
        <taxon>Viridiplantae</taxon>
        <taxon>Streptophyta</taxon>
        <taxon>Embryophyta</taxon>
        <taxon>Bryophyta</taxon>
        <taxon>Bryophytina</taxon>
        <taxon>Bryopsida</taxon>
        <taxon>Dicranidae</taxon>
        <taxon>Pseudoditrichales</taxon>
        <taxon>Ditrichaceae</taxon>
        <taxon>Ceratodon</taxon>
    </lineage>
</organism>
<dbReference type="Gene3D" id="3.60.21.10">
    <property type="match status" value="1"/>
</dbReference>
<evidence type="ECO:0000256" key="1">
    <source>
        <dbReference type="SAM" id="MobiDB-lite"/>
    </source>
</evidence>
<keyword evidence="2" id="KW-0812">Transmembrane</keyword>
<evidence type="ECO:0000259" key="3">
    <source>
        <dbReference type="Pfam" id="PF00149"/>
    </source>
</evidence>
<dbReference type="Pfam" id="PF00149">
    <property type="entry name" value="Metallophos"/>
    <property type="match status" value="1"/>
</dbReference>
<feature type="transmembrane region" description="Helical" evidence="2">
    <location>
        <begin position="131"/>
        <end position="158"/>
    </location>
</feature>
<dbReference type="InterPro" id="IPR004843">
    <property type="entry name" value="Calcineurin-like_PHP"/>
</dbReference>
<protein>
    <recommendedName>
        <fullName evidence="3">Calcineurin-like phosphoesterase domain-containing protein</fullName>
    </recommendedName>
</protein>
<dbReference type="AlphaFoldDB" id="A0A8T0HW69"/>
<gene>
    <name evidence="4" type="ORF">KC19_VG304200</name>
</gene>
<evidence type="ECO:0000313" key="5">
    <source>
        <dbReference type="Proteomes" id="UP000822688"/>
    </source>
</evidence>
<reference evidence="4" key="1">
    <citation type="submission" date="2020-06" db="EMBL/GenBank/DDBJ databases">
        <title>WGS assembly of Ceratodon purpureus strain R40.</title>
        <authorList>
            <person name="Carey S.B."/>
            <person name="Jenkins J."/>
            <person name="Shu S."/>
            <person name="Lovell J.T."/>
            <person name="Sreedasyam A."/>
            <person name="Maumus F."/>
            <person name="Tiley G.P."/>
            <person name="Fernandez-Pozo N."/>
            <person name="Barry K."/>
            <person name="Chen C."/>
            <person name="Wang M."/>
            <person name="Lipzen A."/>
            <person name="Daum C."/>
            <person name="Saski C.A."/>
            <person name="Payton A.C."/>
            <person name="Mcbreen J.C."/>
            <person name="Conrad R.E."/>
            <person name="Kollar L.M."/>
            <person name="Olsson S."/>
            <person name="Huttunen S."/>
            <person name="Landis J.B."/>
            <person name="Wickett N.J."/>
            <person name="Johnson M.G."/>
            <person name="Rensing S.A."/>
            <person name="Grimwood J."/>
            <person name="Schmutz J."/>
            <person name="Mcdaniel S.F."/>
        </authorList>
    </citation>
    <scope>NUCLEOTIDE SEQUENCE</scope>
    <source>
        <strain evidence="4">R40</strain>
    </source>
</reference>
<dbReference type="SUPFAM" id="SSF56300">
    <property type="entry name" value="Metallo-dependent phosphatases"/>
    <property type="match status" value="1"/>
</dbReference>
<evidence type="ECO:0000313" key="4">
    <source>
        <dbReference type="EMBL" id="KAG0574941.1"/>
    </source>
</evidence>
<keyword evidence="2" id="KW-1133">Transmembrane helix</keyword>
<comment type="caution">
    <text evidence="4">The sequence shown here is derived from an EMBL/GenBank/DDBJ whole genome shotgun (WGS) entry which is preliminary data.</text>
</comment>
<feature type="transmembrane region" description="Helical" evidence="2">
    <location>
        <begin position="40"/>
        <end position="59"/>
    </location>
</feature>
<dbReference type="EMBL" id="CM026426">
    <property type="protein sequence ID" value="KAG0574941.1"/>
    <property type="molecule type" value="Genomic_DNA"/>
</dbReference>
<proteinExistence type="predicted"/>
<sequence>MGKTITRTATMRKVRKRTAKTVRTMLQHEYPYPHEHSQHAVLAVIAVTVFFIFSDNLHIVLHKLDTNIKWWSIYGFLLGFFYFFSSPFLSSTIQPSYSNFSRWYVGWLLIAAVYHLPSFQSMGVDMRMNLSLFLTLFLASVLVLALFHIGFLALWYLGFAARLAGKRPEILTILQNSAVLSIACCAFYSHCGNQAPEQPGIFQRQRSVFDDLPKWFAGLKNVHLAKEQMCTEWLGPVGTAADYPVFSKWALYGERVCNDACVGGPTDIISPVYSLWATFIGLYIANYVVERSIGWALTHPPLESKNGLQKITATAPDFLDMVPWYSGTSADLFKTAFDLLVSVTLFLGRFDMRTMQAAMTQANQHKKDDGFLYDHFSKRTDLWFDFMADTGDGGNSTYSVARLLAQPLLRVGKAELPRGDLLIIGGDLAYPNPSTYSYERRLFQPFEYALQPPSWYKPEHIAVTKPELPEGVDSLENFGGPQCFAIPGNHDWFDGLDTFMRYICHRSWLGGWLLPQQKSYFALRLPQGWWVFGLDQALHGDIDIFQFKYFTDIVTEHVGENDSVILVTHEPNWLLDWYWDSGTGRNVTHFVEDHLKGRCRLRIAGDLHNYMRHKFVSGSPTSIEHLIVNGSGGAFLHPTHVFGGFNKFQDGVYEKKFAYPSLKESEQIAWGNILKFRKKNWRFDVIGGLVYFILVFSMFPQCELDQVLREDTMWGHMWEFGATIGRAFLDMLEHSYVSVSGALMLALLSVLFVPVKVSRSKRIVIGLLHFSAHLTSAIAFMILLEIGIETCVRHGLLGTSGYHSLYSFYHTKEGEHFPDPTGLRARIEYWTMGFYPACVKYLMAAFDVPEVMAVTRSNICKSGMDSLPRGFVLAYYTSVFLYYWVFSTPVVSLVFGSYLYASINWFHLHFDEAFSSLRIANYKSFNRFYINADGDLHVYTLAVDKVPKEWALDPEWESEQTSNENLPSYKRNCPSQWTPVGNVRDRFSRVRVIDEFVIPKNRSKMSIAATEEGVANSIRSNGLHQDDPTVMALNRLKEKVSKDAEAGIDRGNGGLHSLATPHESDWTRSSDFAETSEKNSSVVHNSKIHIKMFDYSGESDTSSSSC</sequence>
<feature type="transmembrane region" description="Helical" evidence="2">
    <location>
        <begin position="767"/>
        <end position="788"/>
    </location>
</feature>
<dbReference type="PANTHER" id="PTHR34211:SF3">
    <property type="entry name" value="CALCINEURIN-LIKE METALLO-PHOSPHOESTERASE SUPERFAMILY PROTEIN"/>
    <property type="match status" value="1"/>
</dbReference>
<feature type="transmembrane region" description="Helical" evidence="2">
    <location>
        <begin position="101"/>
        <end position="119"/>
    </location>
</feature>
<feature type="transmembrane region" description="Helical" evidence="2">
    <location>
        <begin position="881"/>
        <end position="901"/>
    </location>
</feature>
<evidence type="ECO:0000256" key="2">
    <source>
        <dbReference type="SAM" id="Phobius"/>
    </source>
</evidence>
<keyword evidence="2" id="KW-0472">Membrane</keyword>
<keyword evidence="5" id="KW-1185">Reference proteome</keyword>
<name>A0A8T0HW69_CERPU</name>
<dbReference type="GO" id="GO:0016787">
    <property type="term" value="F:hydrolase activity"/>
    <property type="evidence" value="ECO:0007669"/>
    <property type="project" value="InterPro"/>
</dbReference>
<accession>A0A8T0HW69</accession>
<feature type="transmembrane region" description="Helical" evidence="2">
    <location>
        <begin position="71"/>
        <end position="89"/>
    </location>
</feature>